<dbReference type="eggNOG" id="COG1216">
    <property type="taxonomic scope" value="Bacteria"/>
</dbReference>
<dbReference type="PANTHER" id="PTHR43179">
    <property type="entry name" value="RHAMNOSYLTRANSFERASE WBBL"/>
    <property type="match status" value="1"/>
</dbReference>
<keyword evidence="3 5" id="KW-0808">Transferase</keyword>
<proteinExistence type="inferred from homology"/>
<dbReference type="GO" id="GO:0016757">
    <property type="term" value="F:glycosyltransferase activity"/>
    <property type="evidence" value="ECO:0007669"/>
    <property type="project" value="UniProtKB-KW"/>
</dbReference>
<feature type="domain" description="Glycosyltransferase 2-like" evidence="4">
    <location>
        <begin position="4"/>
        <end position="126"/>
    </location>
</feature>
<dbReference type="AlphaFoldDB" id="I1YG60"/>
<dbReference type="Pfam" id="PF00535">
    <property type="entry name" value="Glycos_transf_2"/>
    <property type="match status" value="1"/>
</dbReference>
<organism evidence="5 6">
    <name type="scientific">Methylophaga frappieri (strain ATCC BAA-2434 / DSM 25690 / JAM7)</name>
    <dbReference type="NCBI Taxonomy" id="754477"/>
    <lineage>
        <taxon>Bacteria</taxon>
        <taxon>Pseudomonadati</taxon>
        <taxon>Pseudomonadota</taxon>
        <taxon>Gammaproteobacteria</taxon>
        <taxon>Thiotrichales</taxon>
        <taxon>Piscirickettsiaceae</taxon>
        <taxon>Methylophaga</taxon>
    </lineage>
</organism>
<name>I1YG60_METFJ</name>
<evidence type="ECO:0000256" key="2">
    <source>
        <dbReference type="ARBA" id="ARBA00022676"/>
    </source>
</evidence>
<keyword evidence="2" id="KW-0328">Glycosyltransferase</keyword>
<sequence length="284" mass="31918">MDVSVIVPVFNQWHLLPDLIKAYSNQSGAFSRELVIVDNGSDEIPKLPENEDITILTCEKPGSYAARNKGLDAVSGELIVFTDADCVPSDDWLNHLYEAYSGSDRKTLLAGNVIVRSNSQQPSSAELYDIAVGLPQQRYVSRGYAVTANLAIPRAVFDEIGLFDESRFSGGDADFCQRALAAGFKLEYVPSAIVYHPARDTWAAYATKVRRVKGGQICSGTRMRRFKYFALTHIPPVWRVIRVINTNKLNFLEKFKVIWFQARLWGVELLEVWLLIAGKTPERR</sequence>
<dbReference type="STRING" id="754477.Q7C_732"/>
<dbReference type="RefSeq" id="WP_014703324.1">
    <property type="nucleotide sequence ID" value="NC_017856.1"/>
</dbReference>
<keyword evidence="6" id="KW-1185">Reference proteome</keyword>
<protein>
    <submittedName>
        <fullName evidence="5">Glycosyl transferase, putative</fullName>
    </submittedName>
</protein>
<dbReference type="SUPFAM" id="SSF53448">
    <property type="entry name" value="Nucleotide-diphospho-sugar transferases"/>
    <property type="match status" value="1"/>
</dbReference>
<dbReference type="PATRIC" id="fig|754477.3.peg.724"/>
<evidence type="ECO:0000313" key="6">
    <source>
        <dbReference type="Proteomes" id="UP000009145"/>
    </source>
</evidence>
<dbReference type="EMBL" id="CP003380">
    <property type="protein sequence ID" value="AFJ01903.1"/>
    <property type="molecule type" value="Genomic_DNA"/>
</dbReference>
<dbReference type="Gene3D" id="3.90.550.10">
    <property type="entry name" value="Spore Coat Polysaccharide Biosynthesis Protein SpsA, Chain A"/>
    <property type="match status" value="1"/>
</dbReference>
<dbReference type="KEGG" id="mec:Q7C_732"/>
<dbReference type="HOGENOM" id="CLU_025996_19_6_6"/>
<evidence type="ECO:0000259" key="4">
    <source>
        <dbReference type="Pfam" id="PF00535"/>
    </source>
</evidence>
<dbReference type="PANTHER" id="PTHR43179:SF12">
    <property type="entry name" value="GALACTOFURANOSYLTRANSFERASE GLFT2"/>
    <property type="match status" value="1"/>
</dbReference>
<reference evidence="5 6" key="1">
    <citation type="journal article" date="2012" name="J. Bacteriol.">
        <title>Complete genome sequences of Methylophaga sp. strain JAM1 and Methylophaga sp. strain JAM7.</title>
        <authorList>
            <person name="Villeneuve C."/>
            <person name="Martineau C."/>
            <person name="Mauffrey F."/>
            <person name="Villemur R."/>
        </authorList>
    </citation>
    <scope>NUCLEOTIDE SEQUENCE [LARGE SCALE GENOMIC DNA]</scope>
    <source>
        <strain evidence="5 6">JAM7</strain>
    </source>
</reference>
<dbReference type="InterPro" id="IPR001173">
    <property type="entry name" value="Glyco_trans_2-like"/>
</dbReference>
<dbReference type="Proteomes" id="UP000009145">
    <property type="component" value="Chromosome"/>
</dbReference>
<comment type="similarity">
    <text evidence="1">Belongs to the glycosyltransferase 2 family.</text>
</comment>
<evidence type="ECO:0000256" key="3">
    <source>
        <dbReference type="ARBA" id="ARBA00022679"/>
    </source>
</evidence>
<evidence type="ECO:0000256" key="1">
    <source>
        <dbReference type="ARBA" id="ARBA00006739"/>
    </source>
</evidence>
<evidence type="ECO:0000313" key="5">
    <source>
        <dbReference type="EMBL" id="AFJ01903.1"/>
    </source>
</evidence>
<gene>
    <name evidence="5" type="ordered locus">Q7C_732</name>
</gene>
<accession>I1YG60</accession>
<dbReference type="InterPro" id="IPR029044">
    <property type="entry name" value="Nucleotide-diphossugar_trans"/>
</dbReference>